<dbReference type="EC" id="3.5.1.23" evidence="3"/>
<keyword evidence="3 7" id="KW-0378">Hydrolase</keyword>
<keyword evidence="2" id="KW-0862">Zinc</keyword>
<keyword evidence="2" id="KW-0479">Metal-binding</keyword>
<dbReference type="PANTHER" id="PTHR12670:SF1">
    <property type="entry name" value="NEUTRAL CERAMIDASE"/>
    <property type="match status" value="1"/>
</dbReference>
<keyword evidence="3" id="KW-0746">Sphingolipid metabolism</keyword>
<dbReference type="GO" id="GO:0005576">
    <property type="term" value="C:extracellular region"/>
    <property type="evidence" value="ECO:0007669"/>
    <property type="project" value="TreeGrafter"/>
</dbReference>
<feature type="binding site" evidence="2">
    <location>
        <position position="462"/>
    </location>
    <ligand>
        <name>Zn(2+)</name>
        <dbReference type="ChEBI" id="CHEBI:29105"/>
    </ligand>
</feature>
<dbReference type="GO" id="GO:0046514">
    <property type="term" value="P:ceramide catabolic process"/>
    <property type="evidence" value="ECO:0007669"/>
    <property type="project" value="InterPro"/>
</dbReference>
<comment type="similarity">
    <text evidence="3">Belongs to the neutral ceramidase family.</text>
</comment>
<keyword evidence="3" id="KW-0443">Lipid metabolism</keyword>
<evidence type="ECO:0000256" key="3">
    <source>
        <dbReference type="RuleBase" id="RU366019"/>
    </source>
</evidence>
<feature type="binding site" evidence="2">
    <location>
        <position position="498"/>
    </location>
    <ligand>
        <name>Zn(2+)</name>
        <dbReference type="ChEBI" id="CHEBI:29105"/>
    </ligand>
</feature>
<keyword evidence="5" id="KW-0732">Signal</keyword>
<evidence type="ECO:0000256" key="2">
    <source>
        <dbReference type="PIRSR" id="PIRSR606823-2"/>
    </source>
</evidence>
<feature type="signal peptide" evidence="5">
    <location>
        <begin position="1"/>
        <end position="29"/>
    </location>
</feature>
<dbReference type="InterPro" id="IPR006823">
    <property type="entry name" value="Ceramidase_alk"/>
</dbReference>
<feature type="binding site" evidence="2">
    <location>
        <position position="131"/>
    </location>
    <ligand>
        <name>Zn(2+)</name>
        <dbReference type="ChEBI" id="CHEBI:29105"/>
    </ligand>
</feature>
<sequence>MSRPCALALVVLCVIATLGACVERPTIHAAPEPQTGSGEVLAGAAKVDITPIAGVPLGGHSFEGGTGYGVWTRLWARAIYVEDEHGEPLVLAVADLWSIPAGLADAVVERVREHHGLTHIGRAQLLLSATHTHHSPANFSTTRLYNRVASRRMGFDPELFEFLVDRIAAAVAEAAAGRAPAQLRLDSRTVPLVVRNRSVAPFMHNPEAELLIAGNAELPRCPDAPRDREPEAAGVDPCQAVDPTLTTLRIEDRDGEALAIAAFFAVHATSMINATDAYNGDLFAVATAHAEAALHRARPELGDPVVALFNGPEGDVSPNWRTQGRADALALGTTLGAAIVESALADEPGCGRSISGAIESGFERVALASQAIDGPPQTVSARRALGGKAVLVGAEDGRTRHHERFSEGQTVTRERRPGHGAKKPVMPPALFTTLFPPSMIPQVVPISVHRVGPLSIVGLPGEFTTIMGMRIRQAVATTGPAAAPRPVAIGLAGEYMSYFVTPEEYALQHYEGGSTLWGQYAGALMTERIAALAQRVGVDEAAVASTSAGPSARVAPGLRRAFALGPDARTRRALDRLDQRLREQLGVEAELDALPRLHFDSAAPSWDGATWPTVRVEVRDADGRWAPLSREGVSVDERGTEFVMFPRAVERGSWSWAIWWIGELPEDQTLRLHSFGPDASEHCSAAFEAGDLAAPEAVDCTRRYAPVLDPRDGLGVVPGAAR</sequence>
<accession>A0A2S9YIZ8</accession>
<evidence type="ECO:0000259" key="6">
    <source>
        <dbReference type="Pfam" id="PF04734"/>
    </source>
</evidence>
<dbReference type="Pfam" id="PF04734">
    <property type="entry name" value="Ceramidase_alk"/>
    <property type="match status" value="2"/>
</dbReference>
<protein>
    <recommendedName>
        <fullName evidence="3">Neutral ceramidase</fullName>
        <ecNumber evidence="3">3.5.1.23</ecNumber>
    </recommendedName>
</protein>
<evidence type="ECO:0000256" key="5">
    <source>
        <dbReference type="SAM" id="SignalP"/>
    </source>
</evidence>
<evidence type="ECO:0000256" key="1">
    <source>
        <dbReference type="PIRSR" id="PIRSR606823-1"/>
    </source>
</evidence>
<feature type="domain" description="Neutral/alkaline non-lysosomal ceramidase N-terminal" evidence="6">
    <location>
        <begin position="433"/>
        <end position="521"/>
    </location>
</feature>
<evidence type="ECO:0000256" key="4">
    <source>
        <dbReference type="SAM" id="MobiDB-lite"/>
    </source>
</evidence>
<organism evidence="7 8">
    <name type="scientific">Enhygromyxa salina</name>
    <dbReference type="NCBI Taxonomy" id="215803"/>
    <lineage>
        <taxon>Bacteria</taxon>
        <taxon>Pseudomonadati</taxon>
        <taxon>Myxococcota</taxon>
        <taxon>Polyangia</taxon>
        <taxon>Nannocystales</taxon>
        <taxon>Nannocystaceae</taxon>
        <taxon>Enhygromyxa</taxon>
    </lineage>
</organism>
<reference evidence="7 8" key="1">
    <citation type="submission" date="2018-03" db="EMBL/GenBank/DDBJ databases">
        <title>Draft Genome Sequences of the Obligatory Marine Myxobacteria Enhygromyxa salina SWB005.</title>
        <authorList>
            <person name="Poehlein A."/>
            <person name="Moghaddam J.A."/>
            <person name="Harms H."/>
            <person name="Alanjari M."/>
            <person name="Koenig G.M."/>
            <person name="Daniel R."/>
            <person name="Schaeberle T.F."/>
        </authorList>
    </citation>
    <scope>NUCLEOTIDE SEQUENCE [LARGE SCALE GENOMIC DNA]</scope>
    <source>
        <strain evidence="7 8">SWB005</strain>
    </source>
</reference>
<feature type="chain" id="PRO_5015405056" description="Neutral ceramidase" evidence="5">
    <location>
        <begin position="30"/>
        <end position="722"/>
    </location>
</feature>
<feature type="active site" description="Nucleophile" evidence="1">
    <location>
        <position position="317"/>
    </location>
</feature>
<feature type="region of interest" description="Disordered" evidence="4">
    <location>
        <begin position="401"/>
        <end position="423"/>
    </location>
</feature>
<dbReference type="GO" id="GO:0046872">
    <property type="term" value="F:metal ion binding"/>
    <property type="evidence" value="ECO:0007669"/>
    <property type="project" value="UniProtKB-KW"/>
</dbReference>
<dbReference type="OrthoDB" id="6899210at2"/>
<dbReference type="GO" id="GO:0017040">
    <property type="term" value="F:N-acylsphingosine amidohydrolase activity"/>
    <property type="evidence" value="ECO:0007669"/>
    <property type="project" value="UniProtKB-UniRule"/>
</dbReference>
<gene>
    <name evidence="7" type="ORF">ENSA5_04560</name>
</gene>
<feature type="binding site" evidence="2">
    <location>
        <position position="267"/>
    </location>
    <ligand>
        <name>Zn(2+)</name>
        <dbReference type="ChEBI" id="CHEBI:29105"/>
    </ligand>
</feature>
<evidence type="ECO:0000313" key="7">
    <source>
        <dbReference type="EMBL" id="PRQ05030.1"/>
    </source>
</evidence>
<keyword evidence="8" id="KW-1185">Reference proteome</keyword>
<name>A0A2S9YIZ8_9BACT</name>
<proteinExistence type="inferred from homology"/>
<dbReference type="GO" id="GO:0046512">
    <property type="term" value="P:sphingosine biosynthetic process"/>
    <property type="evidence" value="ECO:0007669"/>
    <property type="project" value="TreeGrafter"/>
</dbReference>
<comment type="caution">
    <text evidence="7">The sequence shown here is derived from an EMBL/GenBank/DDBJ whole genome shotgun (WGS) entry which is preliminary data.</text>
</comment>
<comment type="cofactor">
    <cofactor evidence="2">
        <name>Zn(2+)</name>
        <dbReference type="ChEBI" id="CHEBI:29105"/>
    </cofactor>
    <text evidence="2">Binds 1 zinc ion per subunit.</text>
</comment>
<feature type="domain" description="Neutral/alkaline non-lysosomal ceramidase N-terminal" evidence="6">
    <location>
        <begin position="42"/>
        <end position="321"/>
    </location>
</feature>
<dbReference type="GO" id="GO:0042759">
    <property type="term" value="P:long-chain fatty acid biosynthetic process"/>
    <property type="evidence" value="ECO:0007669"/>
    <property type="project" value="TreeGrafter"/>
</dbReference>
<comment type="catalytic activity">
    <reaction evidence="3">
        <text>an N-acylsphing-4-enine + H2O = sphing-4-enine + a fatty acid</text>
        <dbReference type="Rhea" id="RHEA:20856"/>
        <dbReference type="ChEBI" id="CHEBI:15377"/>
        <dbReference type="ChEBI" id="CHEBI:28868"/>
        <dbReference type="ChEBI" id="CHEBI:52639"/>
        <dbReference type="ChEBI" id="CHEBI:57756"/>
        <dbReference type="EC" id="3.5.1.23"/>
    </reaction>
</comment>
<dbReference type="EMBL" id="PVNK01000022">
    <property type="protein sequence ID" value="PRQ05030.1"/>
    <property type="molecule type" value="Genomic_DNA"/>
</dbReference>
<dbReference type="RefSeq" id="WP_146155229.1">
    <property type="nucleotide sequence ID" value="NZ_PVNK01000022.1"/>
</dbReference>
<dbReference type="InterPro" id="IPR031329">
    <property type="entry name" value="NEUT/ALK_ceramidase_N"/>
</dbReference>
<dbReference type="Proteomes" id="UP000237968">
    <property type="component" value="Unassembled WGS sequence"/>
</dbReference>
<dbReference type="GO" id="GO:0016020">
    <property type="term" value="C:membrane"/>
    <property type="evidence" value="ECO:0007669"/>
    <property type="project" value="GOC"/>
</dbReference>
<evidence type="ECO:0000313" key="8">
    <source>
        <dbReference type="Proteomes" id="UP000237968"/>
    </source>
</evidence>
<dbReference type="AlphaFoldDB" id="A0A2S9YIZ8"/>
<dbReference type="PROSITE" id="PS51257">
    <property type="entry name" value="PROKAR_LIPOPROTEIN"/>
    <property type="match status" value="1"/>
</dbReference>
<dbReference type="PANTHER" id="PTHR12670">
    <property type="entry name" value="CERAMIDASE"/>
    <property type="match status" value="1"/>
</dbReference>